<dbReference type="RefSeq" id="WP_105335022.1">
    <property type="nucleotide sequence ID" value="NZ_PUHZ01000009.1"/>
</dbReference>
<evidence type="ECO:0000313" key="4">
    <source>
        <dbReference type="EMBL" id="PQO46544.1"/>
    </source>
</evidence>
<evidence type="ECO:0000259" key="3">
    <source>
        <dbReference type="Pfam" id="PF07596"/>
    </source>
</evidence>
<organism evidence="4 5">
    <name type="scientific">Blastopirellula marina</name>
    <dbReference type="NCBI Taxonomy" id="124"/>
    <lineage>
        <taxon>Bacteria</taxon>
        <taxon>Pseudomonadati</taxon>
        <taxon>Planctomycetota</taxon>
        <taxon>Planctomycetia</taxon>
        <taxon>Pirellulales</taxon>
        <taxon>Pirellulaceae</taxon>
        <taxon>Blastopirellula</taxon>
    </lineage>
</organism>
<dbReference type="Pfam" id="PF07963">
    <property type="entry name" value="N_methyl"/>
    <property type="match status" value="1"/>
</dbReference>
<reference evidence="4 5" key="1">
    <citation type="submission" date="2018-02" db="EMBL/GenBank/DDBJ databases">
        <title>Comparative genomes isolates from brazilian mangrove.</title>
        <authorList>
            <person name="Araujo J.E."/>
            <person name="Taketani R.G."/>
            <person name="Silva M.C.P."/>
            <person name="Loureco M.V."/>
            <person name="Andreote F.D."/>
        </authorList>
    </citation>
    <scope>NUCLEOTIDE SEQUENCE [LARGE SCALE GENOMIC DNA]</scope>
    <source>
        <strain evidence="4 5">Nap-Phe MGV</strain>
    </source>
</reference>
<dbReference type="NCBIfam" id="TIGR04294">
    <property type="entry name" value="pre_pil_HX9DG"/>
    <property type="match status" value="1"/>
</dbReference>
<dbReference type="PROSITE" id="PS00409">
    <property type="entry name" value="PROKAR_NTER_METHYL"/>
    <property type="match status" value="1"/>
</dbReference>
<name>A0A2S8GR78_9BACT</name>
<dbReference type="InterPro" id="IPR011453">
    <property type="entry name" value="DUF1559"/>
</dbReference>
<evidence type="ECO:0000313" key="5">
    <source>
        <dbReference type="Proteomes" id="UP000237819"/>
    </source>
</evidence>
<accession>A0A2S8GR78</accession>
<dbReference type="Pfam" id="PF07596">
    <property type="entry name" value="SBP_bac_10"/>
    <property type="match status" value="1"/>
</dbReference>
<keyword evidence="2" id="KW-1133">Transmembrane helix</keyword>
<feature type="region of interest" description="Disordered" evidence="1">
    <location>
        <begin position="252"/>
        <end position="282"/>
    </location>
</feature>
<keyword evidence="2" id="KW-0472">Membrane</keyword>
<dbReference type="Gene3D" id="3.30.700.10">
    <property type="entry name" value="Glycoprotein, Type 4 Pilin"/>
    <property type="match status" value="1"/>
</dbReference>
<evidence type="ECO:0000256" key="2">
    <source>
        <dbReference type="SAM" id="Phobius"/>
    </source>
</evidence>
<feature type="transmembrane region" description="Helical" evidence="2">
    <location>
        <begin position="12"/>
        <end position="32"/>
    </location>
</feature>
<dbReference type="NCBIfam" id="TIGR02532">
    <property type="entry name" value="IV_pilin_GFxxxE"/>
    <property type="match status" value="1"/>
</dbReference>
<comment type="caution">
    <text evidence="4">The sequence shown here is derived from an EMBL/GenBank/DDBJ whole genome shotgun (WGS) entry which is preliminary data.</text>
</comment>
<dbReference type="OrthoDB" id="255848at2"/>
<dbReference type="PANTHER" id="PTHR30093:SF2">
    <property type="entry name" value="TYPE II SECRETION SYSTEM PROTEIN H"/>
    <property type="match status" value="1"/>
</dbReference>
<dbReference type="Proteomes" id="UP000237819">
    <property type="component" value="Unassembled WGS sequence"/>
</dbReference>
<feature type="compositionally biased region" description="Acidic residues" evidence="1">
    <location>
        <begin position="252"/>
        <end position="273"/>
    </location>
</feature>
<evidence type="ECO:0000256" key="1">
    <source>
        <dbReference type="SAM" id="MobiDB-lite"/>
    </source>
</evidence>
<dbReference type="InterPro" id="IPR012902">
    <property type="entry name" value="N_methyl_site"/>
</dbReference>
<protein>
    <submittedName>
        <fullName evidence="4">Prepilin-type cleavage/methylation domain-containing protein</fullName>
    </submittedName>
</protein>
<dbReference type="PANTHER" id="PTHR30093">
    <property type="entry name" value="GENERAL SECRETION PATHWAY PROTEIN G"/>
    <property type="match status" value="1"/>
</dbReference>
<proteinExistence type="predicted"/>
<feature type="domain" description="DUF1559" evidence="3">
    <location>
        <begin position="33"/>
        <end position="344"/>
    </location>
</feature>
<dbReference type="AlphaFoldDB" id="A0A2S8GR78"/>
<gene>
    <name evidence="4" type="ORF">C5Y93_08710</name>
</gene>
<dbReference type="EMBL" id="PUHZ01000009">
    <property type="protein sequence ID" value="PQO46544.1"/>
    <property type="molecule type" value="Genomic_DNA"/>
</dbReference>
<sequence>MKCKNRRGFTLVELLVVIAIIGVLIALLLPAVQQAREAARRLQCSNNLAQTILAIHNYESTNGRFPAGCINDTGPIRNVPVGYHHNWISATLPYLGDMTTYDHIDFTKGVYDKAQNGPRKLELEILQCPSSPSRRSSNNVAFSSYVGFHNHCELPIDTSNTGAFILNENLMASDFSDGLAYTLFLSEAIVEPSNNLGWLSGTRATLRNTGTSPNNPAAVILPNAYSSKEWLTVLNLSPFEVELAREYDESLMEDDMEEDGSPDEAPQESEDDESKPKAKKVTETDFMDFGKPVIASYLTNGGSVFGAIPGDPTLFVGGVSSYHPGGVMTAIGDGSVNFISETINGPTYYQLGHRSDGQLRIGGW</sequence>
<keyword evidence="2" id="KW-0812">Transmembrane</keyword>
<dbReference type="InterPro" id="IPR045584">
    <property type="entry name" value="Pilin-like"/>
</dbReference>
<dbReference type="InterPro" id="IPR027558">
    <property type="entry name" value="Pre_pil_HX9DG_C"/>
</dbReference>
<dbReference type="SUPFAM" id="SSF54523">
    <property type="entry name" value="Pili subunits"/>
    <property type="match status" value="1"/>
</dbReference>